<name>A0A9Q0JRT5_9ROSI</name>
<comment type="caution">
    <text evidence="5">The sequence shown here is derived from an EMBL/GenBank/DDBJ whole genome shotgun (WGS) entry which is preliminary data.</text>
</comment>
<keyword evidence="6" id="KW-1185">Reference proteome</keyword>
<feature type="non-terminal residue" evidence="5">
    <location>
        <position position="180"/>
    </location>
</feature>
<dbReference type="Proteomes" id="UP001141552">
    <property type="component" value="Unassembled WGS sequence"/>
</dbReference>
<dbReference type="InterPro" id="IPR017930">
    <property type="entry name" value="Myb_dom"/>
</dbReference>
<dbReference type="InterPro" id="IPR001005">
    <property type="entry name" value="SANT/Myb"/>
</dbReference>
<comment type="subcellular location">
    <subcellularLocation>
        <location evidence="1">Nucleus</location>
    </subcellularLocation>
</comment>
<dbReference type="PROSITE" id="PS51294">
    <property type="entry name" value="HTH_MYB"/>
    <property type="match status" value="1"/>
</dbReference>
<dbReference type="Gene3D" id="1.10.10.60">
    <property type="entry name" value="Homeodomain-like"/>
    <property type="match status" value="2"/>
</dbReference>
<dbReference type="SUPFAM" id="SSF46689">
    <property type="entry name" value="Homeodomain-like"/>
    <property type="match status" value="2"/>
</dbReference>
<dbReference type="GO" id="GO:0005634">
    <property type="term" value="C:nucleus"/>
    <property type="evidence" value="ECO:0007669"/>
    <property type="project" value="UniProtKB-SubCell"/>
</dbReference>
<evidence type="ECO:0000259" key="4">
    <source>
        <dbReference type="PROSITE" id="PS51294"/>
    </source>
</evidence>
<evidence type="ECO:0000256" key="2">
    <source>
        <dbReference type="ARBA" id="ARBA00023242"/>
    </source>
</evidence>
<feature type="domain" description="HTH myb-type" evidence="4">
    <location>
        <begin position="84"/>
        <end position="115"/>
    </location>
</feature>
<feature type="non-terminal residue" evidence="5">
    <location>
        <position position="1"/>
    </location>
</feature>
<keyword evidence="2" id="KW-0539">Nucleus</keyword>
<sequence>NGVSPNFRDGDHNCKWTFEENKLFENGIAQFDPGDPDFFEQIAATLPRKTIRQVEIHFQALIEEVGMIESGLVPLPSYKDDEDKGDWRSISRKSVVTRTPAQVASHAQKYFIRLQNSTTTQRNNNASSTISSASIIKNNKNSNSTPPSSSSSAANIGEPMAATTVMTTASPSTSMPTNAS</sequence>
<dbReference type="SMART" id="SM00717">
    <property type="entry name" value="SANT"/>
    <property type="match status" value="1"/>
</dbReference>
<dbReference type="PANTHER" id="PTHR44042">
    <property type="entry name" value="DUPLICATED HOMEODOMAIN-LIKE SUPERFAMILY PROTEIN-RELATED"/>
    <property type="match status" value="1"/>
</dbReference>
<dbReference type="CDD" id="cd00167">
    <property type="entry name" value="SANT"/>
    <property type="match status" value="1"/>
</dbReference>
<evidence type="ECO:0000256" key="3">
    <source>
        <dbReference type="SAM" id="MobiDB-lite"/>
    </source>
</evidence>
<evidence type="ECO:0000313" key="6">
    <source>
        <dbReference type="Proteomes" id="UP001141552"/>
    </source>
</evidence>
<dbReference type="EMBL" id="JAKUCV010000008">
    <property type="protein sequence ID" value="KAJ4851609.1"/>
    <property type="molecule type" value="Genomic_DNA"/>
</dbReference>
<gene>
    <name evidence="5" type="ORF">Tsubulata_012443</name>
</gene>
<organism evidence="5 6">
    <name type="scientific">Turnera subulata</name>
    <dbReference type="NCBI Taxonomy" id="218843"/>
    <lineage>
        <taxon>Eukaryota</taxon>
        <taxon>Viridiplantae</taxon>
        <taxon>Streptophyta</taxon>
        <taxon>Embryophyta</taxon>
        <taxon>Tracheophyta</taxon>
        <taxon>Spermatophyta</taxon>
        <taxon>Magnoliopsida</taxon>
        <taxon>eudicotyledons</taxon>
        <taxon>Gunneridae</taxon>
        <taxon>Pentapetalae</taxon>
        <taxon>rosids</taxon>
        <taxon>fabids</taxon>
        <taxon>Malpighiales</taxon>
        <taxon>Passifloraceae</taxon>
        <taxon>Turnera</taxon>
    </lineage>
</organism>
<dbReference type="PANTHER" id="PTHR44042:SF67">
    <property type="entry name" value="MYB-LIKE PROTEIN I"/>
    <property type="match status" value="1"/>
</dbReference>
<dbReference type="OrthoDB" id="118550at2759"/>
<dbReference type="InterPro" id="IPR009057">
    <property type="entry name" value="Homeodomain-like_sf"/>
</dbReference>
<dbReference type="AlphaFoldDB" id="A0A9Q0JRT5"/>
<proteinExistence type="predicted"/>
<evidence type="ECO:0000313" key="5">
    <source>
        <dbReference type="EMBL" id="KAJ4851609.1"/>
    </source>
</evidence>
<evidence type="ECO:0000256" key="1">
    <source>
        <dbReference type="ARBA" id="ARBA00004123"/>
    </source>
</evidence>
<feature type="region of interest" description="Disordered" evidence="3">
    <location>
        <begin position="137"/>
        <end position="180"/>
    </location>
</feature>
<reference evidence="5" key="1">
    <citation type="submission" date="2022-02" db="EMBL/GenBank/DDBJ databases">
        <authorList>
            <person name="Henning P.M."/>
            <person name="McCubbin A.G."/>
            <person name="Shore J.S."/>
        </authorList>
    </citation>
    <scope>NUCLEOTIDE SEQUENCE</scope>
    <source>
        <strain evidence="5">F60SS</strain>
        <tissue evidence="5">Leaves</tissue>
    </source>
</reference>
<reference evidence="5" key="2">
    <citation type="journal article" date="2023" name="Plants (Basel)">
        <title>Annotation of the Turnera subulata (Passifloraceae) Draft Genome Reveals the S-Locus Evolved after the Divergence of Turneroideae from Passifloroideae in a Stepwise Manner.</title>
        <authorList>
            <person name="Henning P.M."/>
            <person name="Roalson E.H."/>
            <person name="Mir W."/>
            <person name="McCubbin A.G."/>
            <person name="Shore J.S."/>
        </authorList>
    </citation>
    <scope>NUCLEOTIDE SEQUENCE</scope>
    <source>
        <strain evidence="5">F60SS</strain>
    </source>
</reference>
<protein>
    <recommendedName>
        <fullName evidence="4">HTH myb-type domain-containing protein</fullName>
    </recommendedName>
</protein>
<accession>A0A9Q0JRT5</accession>